<dbReference type="NCBIfam" id="NF047593">
    <property type="entry name" value="IS66_ISAeme5_TnpA"/>
    <property type="match status" value="1"/>
</dbReference>
<evidence type="ECO:0000313" key="2">
    <source>
        <dbReference type="Proteomes" id="UP000460287"/>
    </source>
</evidence>
<sequence>MDKSTHEMRLMKWTAIIKECRSSGKTVTAWCSKNNISSKSFYYWQRKVRNTVFDTIKDTKIQSNTKFVQLPAPIDSWSFMGR</sequence>
<comment type="caution">
    <text evidence="1">The sequence shown here is derived from an EMBL/GenBank/DDBJ whole genome shotgun (WGS) entry which is preliminary data.</text>
</comment>
<organism evidence="1 2">
    <name type="scientific">Inconstantimicrobium porci</name>
    <dbReference type="NCBI Taxonomy" id="2652291"/>
    <lineage>
        <taxon>Bacteria</taxon>
        <taxon>Bacillati</taxon>
        <taxon>Bacillota</taxon>
        <taxon>Clostridia</taxon>
        <taxon>Eubacteriales</taxon>
        <taxon>Clostridiaceae</taxon>
        <taxon>Inconstantimicrobium</taxon>
    </lineage>
</organism>
<dbReference type="GO" id="GO:0043565">
    <property type="term" value="F:sequence-specific DNA binding"/>
    <property type="evidence" value="ECO:0007669"/>
    <property type="project" value="InterPro"/>
</dbReference>
<dbReference type="Proteomes" id="UP000460287">
    <property type="component" value="Unassembled WGS sequence"/>
</dbReference>
<dbReference type="InterPro" id="IPR010921">
    <property type="entry name" value="Trp_repressor/repl_initiator"/>
</dbReference>
<dbReference type="EMBL" id="VULX01000035">
    <property type="protein sequence ID" value="MSR92541.1"/>
    <property type="molecule type" value="Genomic_DNA"/>
</dbReference>
<proteinExistence type="predicted"/>
<name>A0A7X2N0K2_9CLOT</name>
<dbReference type="SUPFAM" id="SSF48295">
    <property type="entry name" value="TrpR-like"/>
    <property type="match status" value="1"/>
</dbReference>
<keyword evidence="2" id="KW-1185">Reference proteome</keyword>
<accession>A0A7X2N0K2</accession>
<gene>
    <name evidence="1" type="ORF">FYJ33_14470</name>
</gene>
<dbReference type="RefSeq" id="WP_154532536.1">
    <property type="nucleotide sequence ID" value="NZ_VULX01000035.1"/>
</dbReference>
<evidence type="ECO:0000313" key="1">
    <source>
        <dbReference type="EMBL" id="MSR92541.1"/>
    </source>
</evidence>
<protein>
    <recommendedName>
        <fullName evidence="3">Transposase</fullName>
    </recommendedName>
</protein>
<evidence type="ECO:0008006" key="3">
    <source>
        <dbReference type="Google" id="ProtNLM"/>
    </source>
</evidence>
<reference evidence="1 2" key="1">
    <citation type="submission" date="2019-08" db="EMBL/GenBank/DDBJ databases">
        <title>In-depth cultivation of the pig gut microbiome towards novel bacterial diversity and tailored functional studies.</title>
        <authorList>
            <person name="Wylensek D."/>
            <person name="Hitch T.C.A."/>
            <person name="Clavel T."/>
        </authorList>
    </citation>
    <scope>NUCLEOTIDE SEQUENCE [LARGE SCALE GENOMIC DNA]</scope>
    <source>
        <strain evidence="1 2">WCA-383-APC-5B</strain>
    </source>
</reference>
<dbReference type="AlphaFoldDB" id="A0A7X2N0K2"/>